<dbReference type="Gene3D" id="3.40.930.10">
    <property type="entry name" value="Mannitol-specific EII, Chain A"/>
    <property type="match status" value="1"/>
</dbReference>
<proteinExistence type="predicted"/>
<sequence>MSSLMDFFENESIAIYSSAENWSQAIDLSMRNLLERKYITPDYIQAIKDTTLEIGPYYLLAPGIAMPHARPECGALGTALSFTQLRQGVSFEAESPPVRLLIGLAAKDSDSHIEAIQALSEMLCEDEVIDELLNAKNTEELINIIQRY</sequence>
<reference evidence="8 9" key="1">
    <citation type="submission" date="2018-09" db="EMBL/GenBank/DDBJ databases">
        <authorList>
            <person name="Le Fleche-Mateos A."/>
        </authorList>
    </citation>
    <scope>NUCLEOTIDE SEQUENCE [LARGE SCALE GENOMIC DNA]</scope>
    <source>
        <strain evidence="8 9">DSM 27399</strain>
    </source>
</reference>
<evidence type="ECO:0000313" key="8">
    <source>
        <dbReference type="EMBL" id="RJT42837.1"/>
    </source>
</evidence>
<keyword evidence="5" id="KW-0598">Phosphotransferase system</keyword>
<keyword evidence="3" id="KW-0963">Cytoplasm</keyword>
<name>A0A419N6K4_9GAMM</name>
<dbReference type="PROSITE" id="PS00372">
    <property type="entry name" value="PTS_EIIA_TYPE_2_HIS"/>
    <property type="match status" value="1"/>
</dbReference>
<organism evidence="8 9">
    <name type="scientific">Rahnella woolbedingensis</name>
    <dbReference type="NCBI Taxonomy" id="1510574"/>
    <lineage>
        <taxon>Bacteria</taxon>
        <taxon>Pseudomonadati</taxon>
        <taxon>Pseudomonadota</taxon>
        <taxon>Gammaproteobacteria</taxon>
        <taxon>Enterobacterales</taxon>
        <taxon>Yersiniaceae</taxon>
        <taxon>Rahnella</taxon>
    </lineage>
</organism>
<dbReference type="AlphaFoldDB" id="A0A419N6K4"/>
<evidence type="ECO:0000256" key="4">
    <source>
        <dbReference type="ARBA" id="ARBA00022679"/>
    </source>
</evidence>
<dbReference type="GO" id="GO:0005737">
    <property type="term" value="C:cytoplasm"/>
    <property type="evidence" value="ECO:0007669"/>
    <property type="project" value="UniProtKB-SubCell"/>
</dbReference>
<dbReference type="CDD" id="cd00211">
    <property type="entry name" value="PTS_IIA_fru"/>
    <property type="match status" value="1"/>
</dbReference>
<keyword evidence="6" id="KW-0418">Kinase</keyword>
<dbReference type="NCBIfam" id="NF007358">
    <property type="entry name" value="PRK09854.1"/>
    <property type="match status" value="1"/>
</dbReference>
<comment type="subcellular location">
    <subcellularLocation>
        <location evidence="1">Cytoplasm</location>
    </subcellularLocation>
</comment>
<evidence type="ECO:0000256" key="3">
    <source>
        <dbReference type="ARBA" id="ARBA00022490"/>
    </source>
</evidence>
<dbReference type="InterPro" id="IPR051351">
    <property type="entry name" value="Ascorbate-PTS_EIIA_comp"/>
</dbReference>
<keyword evidence="4" id="KW-0808">Transferase</keyword>
<dbReference type="SUPFAM" id="SSF55804">
    <property type="entry name" value="Phoshotransferase/anion transport protein"/>
    <property type="match status" value="1"/>
</dbReference>
<dbReference type="Proteomes" id="UP000284908">
    <property type="component" value="Unassembled WGS sequence"/>
</dbReference>
<dbReference type="PROSITE" id="PS51094">
    <property type="entry name" value="PTS_EIIA_TYPE_2"/>
    <property type="match status" value="1"/>
</dbReference>
<dbReference type="RefSeq" id="WP_120133753.1">
    <property type="nucleotide sequence ID" value="NZ_RAHH01000019.1"/>
</dbReference>
<evidence type="ECO:0000256" key="1">
    <source>
        <dbReference type="ARBA" id="ARBA00004496"/>
    </source>
</evidence>
<evidence type="ECO:0000313" key="9">
    <source>
        <dbReference type="Proteomes" id="UP000284908"/>
    </source>
</evidence>
<keyword evidence="9" id="KW-1185">Reference proteome</keyword>
<dbReference type="InterPro" id="IPR016152">
    <property type="entry name" value="PTrfase/Anion_transptr"/>
</dbReference>
<evidence type="ECO:0000256" key="2">
    <source>
        <dbReference type="ARBA" id="ARBA00022448"/>
    </source>
</evidence>
<dbReference type="OrthoDB" id="1634238at2"/>
<evidence type="ECO:0000259" key="7">
    <source>
        <dbReference type="PROSITE" id="PS51094"/>
    </source>
</evidence>
<evidence type="ECO:0000256" key="5">
    <source>
        <dbReference type="ARBA" id="ARBA00022683"/>
    </source>
</evidence>
<feature type="domain" description="PTS EIIA type-2" evidence="7">
    <location>
        <begin position="6"/>
        <end position="148"/>
    </location>
</feature>
<dbReference type="GO" id="GO:0009401">
    <property type="term" value="P:phosphoenolpyruvate-dependent sugar phosphotransferase system"/>
    <property type="evidence" value="ECO:0007669"/>
    <property type="project" value="UniProtKB-KW"/>
</dbReference>
<comment type="caution">
    <text evidence="8">The sequence shown here is derived from an EMBL/GenBank/DDBJ whole genome shotgun (WGS) entry which is preliminary data.</text>
</comment>
<dbReference type="EMBL" id="RAHH01000019">
    <property type="protein sequence ID" value="RJT42837.1"/>
    <property type="molecule type" value="Genomic_DNA"/>
</dbReference>
<evidence type="ECO:0000256" key="6">
    <source>
        <dbReference type="ARBA" id="ARBA00022777"/>
    </source>
</evidence>
<dbReference type="Pfam" id="PF00359">
    <property type="entry name" value="PTS_EIIA_2"/>
    <property type="match status" value="1"/>
</dbReference>
<dbReference type="InterPro" id="IPR002178">
    <property type="entry name" value="PTS_EIIA_type-2_dom"/>
</dbReference>
<accession>A0A419N6K4</accession>
<dbReference type="PANTHER" id="PTHR36203">
    <property type="entry name" value="ASCORBATE-SPECIFIC PTS SYSTEM EIIA COMPONENT"/>
    <property type="match status" value="1"/>
</dbReference>
<keyword evidence="2" id="KW-0813">Transport</keyword>
<protein>
    <submittedName>
        <fullName evidence="8">PTS mannitol transporter subunit IIA</fullName>
    </submittedName>
</protein>
<gene>
    <name evidence="8" type="ORF">D6C13_16230</name>
</gene>
<dbReference type="GO" id="GO:0016301">
    <property type="term" value="F:kinase activity"/>
    <property type="evidence" value="ECO:0007669"/>
    <property type="project" value="UniProtKB-KW"/>
</dbReference>
<dbReference type="PANTHER" id="PTHR36203:SF4">
    <property type="entry name" value="MANNITOL-SPECIFIC CRYPTIC PHOSPHOTRANSFERASE ENZYME IIA COMPONENT"/>
    <property type="match status" value="1"/>
</dbReference>